<evidence type="ECO:0000313" key="3">
    <source>
        <dbReference type="Proteomes" id="UP000435649"/>
    </source>
</evidence>
<dbReference type="RefSeq" id="WP_106053659.1">
    <property type="nucleotide sequence ID" value="NZ_VUNS01000007.1"/>
</dbReference>
<comment type="caution">
    <text evidence="2">The sequence shown here is derived from an EMBL/GenBank/DDBJ whole genome shotgun (WGS) entry which is preliminary data.</text>
</comment>
<evidence type="ECO:0000256" key="1">
    <source>
        <dbReference type="SAM" id="Phobius"/>
    </source>
</evidence>
<dbReference type="InterPro" id="IPR012902">
    <property type="entry name" value="N_methyl_site"/>
</dbReference>
<dbReference type="SUPFAM" id="SSF54523">
    <property type="entry name" value="Pili subunits"/>
    <property type="match status" value="1"/>
</dbReference>
<keyword evidence="1" id="KW-1133">Transmembrane helix</keyword>
<reference evidence="2 3" key="1">
    <citation type="submission" date="2019-08" db="EMBL/GenBank/DDBJ databases">
        <title>In-depth cultivation of the pig gut microbiome towards novel bacterial diversity and tailored functional studies.</title>
        <authorList>
            <person name="Wylensek D."/>
            <person name="Hitch T.C.A."/>
            <person name="Clavel T."/>
        </authorList>
    </citation>
    <scope>NUCLEOTIDE SEQUENCE [LARGE SCALE GENOMIC DNA]</scope>
    <source>
        <strain evidence="2 3">BBE-744-WT-12</strain>
    </source>
</reference>
<evidence type="ECO:0000313" key="2">
    <source>
        <dbReference type="EMBL" id="MST97021.1"/>
    </source>
</evidence>
<dbReference type="Gene3D" id="3.30.700.10">
    <property type="entry name" value="Glycoprotein, Type 4 Pilin"/>
    <property type="match status" value="1"/>
</dbReference>
<keyword evidence="1" id="KW-0472">Membrane</keyword>
<dbReference type="Proteomes" id="UP000435649">
    <property type="component" value="Unassembled WGS sequence"/>
</dbReference>
<sequence length="235" mass="25840">MQHDPHPIRFTLIELLVVIAIIAILASMLLPALNQARMRARTASCTGNLKQLGTAIQLYADSCGGYAPQSNDSKKLWGQILADSGNLPEPIRGKQSVLACPAIMNIGPTESQYGAFYSYTCTYGMSSGMKEYGSKEVVDGWRIAPWNPWSSVEGFWNLKQVRSASTTPLLADSQNGSRSSQYYIVKIYEKLSGGAYVYLVHNRRGNTLFIDGHAASLNRAEFESKYDALSSTLIE</sequence>
<protein>
    <submittedName>
        <fullName evidence="2">Type II secretion system protein</fullName>
    </submittedName>
</protein>
<dbReference type="EMBL" id="VUNS01000007">
    <property type="protein sequence ID" value="MST97021.1"/>
    <property type="molecule type" value="Genomic_DNA"/>
</dbReference>
<proteinExistence type="predicted"/>
<organism evidence="2 3">
    <name type="scientific">Victivallis lenta</name>
    <dbReference type="NCBI Taxonomy" id="2606640"/>
    <lineage>
        <taxon>Bacteria</taxon>
        <taxon>Pseudomonadati</taxon>
        <taxon>Lentisphaerota</taxon>
        <taxon>Lentisphaeria</taxon>
        <taxon>Victivallales</taxon>
        <taxon>Victivallaceae</taxon>
        <taxon>Victivallis</taxon>
    </lineage>
</organism>
<dbReference type="PANTHER" id="PTHR30093">
    <property type="entry name" value="GENERAL SECRETION PATHWAY PROTEIN G"/>
    <property type="match status" value="1"/>
</dbReference>
<accession>A0A844G308</accession>
<dbReference type="AlphaFoldDB" id="A0A844G308"/>
<name>A0A844G308_9BACT</name>
<dbReference type="InterPro" id="IPR045584">
    <property type="entry name" value="Pilin-like"/>
</dbReference>
<dbReference type="NCBIfam" id="TIGR02532">
    <property type="entry name" value="IV_pilin_GFxxxE"/>
    <property type="match status" value="1"/>
</dbReference>
<keyword evidence="3" id="KW-1185">Reference proteome</keyword>
<keyword evidence="1" id="KW-0812">Transmembrane</keyword>
<gene>
    <name evidence="2" type="ORF">FYJ85_08180</name>
</gene>
<feature type="transmembrane region" description="Helical" evidence="1">
    <location>
        <begin position="12"/>
        <end position="33"/>
    </location>
</feature>